<dbReference type="EMBL" id="SZVO01000012">
    <property type="protein sequence ID" value="TKT89319.1"/>
    <property type="molecule type" value="Genomic_DNA"/>
</dbReference>
<comment type="caution">
    <text evidence="1">The sequence shown here is derived from an EMBL/GenBank/DDBJ whole genome shotgun (WGS) entry which is preliminary data.</text>
</comment>
<proteinExistence type="predicted"/>
<dbReference type="RefSeq" id="WP_137342456.1">
    <property type="nucleotide sequence ID" value="NZ_BSQH01000030.1"/>
</dbReference>
<reference evidence="1 2" key="1">
    <citation type="submission" date="2019-05" db="EMBL/GenBank/DDBJ databases">
        <title>Dyadobacter AR-3-8 sp. nov., isolated from arctic soil.</title>
        <authorList>
            <person name="Chaudhary D.K."/>
        </authorList>
    </citation>
    <scope>NUCLEOTIDE SEQUENCE [LARGE SCALE GENOMIC DNA]</scope>
    <source>
        <strain evidence="1 2">AR-3-8</strain>
    </source>
</reference>
<evidence type="ECO:0000313" key="1">
    <source>
        <dbReference type="EMBL" id="TKT89319.1"/>
    </source>
</evidence>
<protein>
    <submittedName>
        <fullName evidence="1">Uncharacterized protein</fullName>
    </submittedName>
</protein>
<name>A0A4U6CX19_9BACT</name>
<gene>
    <name evidence="1" type="ORF">FDK13_23485</name>
</gene>
<dbReference type="Proteomes" id="UP000304900">
    <property type="component" value="Unassembled WGS sequence"/>
</dbReference>
<accession>A0A4U6CX19</accession>
<dbReference type="AlphaFoldDB" id="A0A4U6CX19"/>
<organism evidence="1 2">
    <name type="scientific">Dyadobacter frigoris</name>
    <dbReference type="NCBI Taxonomy" id="2576211"/>
    <lineage>
        <taxon>Bacteria</taxon>
        <taxon>Pseudomonadati</taxon>
        <taxon>Bacteroidota</taxon>
        <taxon>Cytophagia</taxon>
        <taxon>Cytophagales</taxon>
        <taxon>Spirosomataceae</taxon>
        <taxon>Dyadobacter</taxon>
    </lineage>
</organism>
<dbReference type="PROSITE" id="PS51257">
    <property type="entry name" value="PROKAR_LIPOPROTEIN"/>
    <property type="match status" value="1"/>
</dbReference>
<keyword evidence="2" id="KW-1185">Reference proteome</keyword>
<evidence type="ECO:0000313" key="2">
    <source>
        <dbReference type="Proteomes" id="UP000304900"/>
    </source>
</evidence>
<sequence length="162" mass="17772">MSRKFKTLSISLFSFLVFGIAGSTFYSCKSDEPTVVACTEGVLSYQDLNPASGLSAAVLDTNSVVNLVITSQQQYERYIANRNQDIDFGSKMLLAGSYFTDSAAHVVSQLITSDCGAGKVTYHVEVIRTKGVFTTRQHVEYFAIVPKLPDGTQVKFDVAYKK</sequence>